<dbReference type="RefSeq" id="WP_172160855.1">
    <property type="nucleotide sequence ID" value="NZ_CP053564.1"/>
</dbReference>
<accession>A0A6M6JL71</accession>
<evidence type="ECO:0000313" key="2">
    <source>
        <dbReference type="Proteomes" id="UP000505377"/>
    </source>
</evidence>
<dbReference type="AlphaFoldDB" id="A0A6M6JL71"/>
<sequence>MDILLFQHGVHSAGIAEPEQRLGAARRHGATARLLAVDPRRFPHDIASLGRYGHALPRAR</sequence>
<evidence type="ECO:0000313" key="1">
    <source>
        <dbReference type="EMBL" id="QJY47820.1"/>
    </source>
</evidence>
<gene>
    <name evidence="1" type="ORF">HOP40_20035</name>
</gene>
<protein>
    <submittedName>
        <fullName evidence="1">Uncharacterized protein</fullName>
    </submittedName>
</protein>
<reference evidence="1 2" key="1">
    <citation type="submission" date="2020-05" db="EMBL/GenBank/DDBJ databases">
        <authorList>
            <person name="Mo P."/>
        </authorList>
    </citation>
    <scope>NUCLEOTIDE SEQUENCE [LARGE SCALE GENOMIC DNA]</scope>
    <source>
        <strain evidence="1 2">Gen01</strain>
    </source>
</reference>
<dbReference type="EMBL" id="CP053564">
    <property type="protein sequence ID" value="QJY47820.1"/>
    <property type="molecule type" value="Genomic_DNA"/>
</dbReference>
<name>A0A6M6JL71_9PSEU</name>
<organism evidence="1 2">
    <name type="scientific">Pseudonocardia broussonetiae</name>
    <dbReference type="NCBI Taxonomy" id="2736640"/>
    <lineage>
        <taxon>Bacteria</taxon>
        <taxon>Bacillati</taxon>
        <taxon>Actinomycetota</taxon>
        <taxon>Actinomycetes</taxon>
        <taxon>Pseudonocardiales</taxon>
        <taxon>Pseudonocardiaceae</taxon>
        <taxon>Pseudonocardia</taxon>
    </lineage>
</organism>
<keyword evidence="2" id="KW-1185">Reference proteome</keyword>
<dbReference type="KEGG" id="pbro:HOP40_20035"/>
<proteinExistence type="predicted"/>
<dbReference type="Proteomes" id="UP000505377">
    <property type="component" value="Chromosome"/>
</dbReference>